<comment type="caution">
    <text evidence="2">The sequence shown here is derived from an EMBL/GenBank/DDBJ whole genome shotgun (WGS) entry which is preliminary data.</text>
</comment>
<reference evidence="2" key="1">
    <citation type="submission" date="2021-03" db="EMBL/GenBank/DDBJ databases">
        <authorList>
            <person name="Li Z."/>
            <person name="Yang C."/>
        </authorList>
    </citation>
    <scope>NUCLEOTIDE SEQUENCE</scope>
    <source>
        <strain evidence="2">Dzin_1.0</strain>
        <tissue evidence="2">Leaf</tissue>
    </source>
</reference>
<dbReference type="PANTHER" id="PTHR46931">
    <property type="entry name" value="CRIB DOMAIN-CONTAINING PROTEIN RIC2"/>
    <property type="match status" value="1"/>
</dbReference>
<keyword evidence="3" id="KW-1185">Reference proteome</keyword>
<dbReference type="EMBL" id="JAGGNH010000005">
    <property type="protein sequence ID" value="KAJ0972483.1"/>
    <property type="molecule type" value="Genomic_DNA"/>
</dbReference>
<evidence type="ECO:0000313" key="3">
    <source>
        <dbReference type="Proteomes" id="UP001085076"/>
    </source>
</evidence>
<reference evidence="2" key="2">
    <citation type="journal article" date="2022" name="Hortic Res">
        <title>The genome of Dioscorea zingiberensis sheds light on the biosynthesis, origin and evolution of the medicinally important diosgenin saponins.</title>
        <authorList>
            <person name="Li Y."/>
            <person name="Tan C."/>
            <person name="Li Z."/>
            <person name="Guo J."/>
            <person name="Li S."/>
            <person name="Chen X."/>
            <person name="Wang C."/>
            <person name="Dai X."/>
            <person name="Yang H."/>
            <person name="Song W."/>
            <person name="Hou L."/>
            <person name="Xu J."/>
            <person name="Tong Z."/>
            <person name="Xu A."/>
            <person name="Yuan X."/>
            <person name="Wang W."/>
            <person name="Yang Q."/>
            <person name="Chen L."/>
            <person name="Sun Z."/>
            <person name="Wang K."/>
            <person name="Pan B."/>
            <person name="Chen J."/>
            <person name="Bao Y."/>
            <person name="Liu F."/>
            <person name="Qi X."/>
            <person name="Gang D.R."/>
            <person name="Wen J."/>
            <person name="Li J."/>
        </authorList>
    </citation>
    <scope>NUCLEOTIDE SEQUENCE</scope>
    <source>
        <strain evidence="2">Dzin_1.0</strain>
    </source>
</reference>
<evidence type="ECO:0000313" key="2">
    <source>
        <dbReference type="EMBL" id="KAJ0972483.1"/>
    </source>
</evidence>
<dbReference type="InterPro" id="IPR000095">
    <property type="entry name" value="CRIB_dom"/>
</dbReference>
<dbReference type="Proteomes" id="UP001085076">
    <property type="component" value="Miscellaneous, Linkage group lg05"/>
</dbReference>
<proteinExistence type="predicted"/>
<evidence type="ECO:0000259" key="1">
    <source>
        <dbReference type="PROSITE" id="PS50108"/>
    </source>
</evidence>
<feature type="domain" description="CRIB" evidence="1">
    <location>
        <begin position="99"/>
        <end position="112"/>
    </location>
</feature>
<dbReference type="InterPro" id="IPR044509">
    <property type="entry name" value="RIC2/4"/>
</dbReference>
<organism evidence="2 3">
    <name type="scientific">Dioscorea zingiberensis</name>
    <dbReference type="NCBI Taxonomy" id="325984"/>
    <lineage>
        <taxon>Eukaryota</taxon>
        <taxon>Viridiplantae</taxon>
        <taxon>Streptophyta</taxon>
        <taxon>Embryophyta</taxon>
        <taxon>Tracheophyta</taxon>
        <taxon>Spermatophyta</taxon>
        <taxon>Magnoliopsida</taxon>
        <taxon>Liliopsida</taxon>
        <taxon>Dioscoreales</taxon>
        <taxon>Dioscoreaceae</taxon>
        <taxon>Dioscorea</taxon>
    </lineage>
</organism>
<dbReference type="AlphaFoldDB" id="A0A9D5HDS7"/>
<dbReference type="PROSITE" id="PS50108">
    <property type="entry name" value="CRIB"/>
    <property type="match status" value="1"/>
</dbReference>
<gene>
    <name evidence="2" type="ORF">J5N97_020442</name>
</gene>
<name>A0A9D5HDS7_9LILI</name>
<dbReference type="SMART" id="SM00285">
    <property type="entry name" value="PBD"/>
    <property type="match status" value="1"/>
</dbReference>
<protein>
    <recommendedName>
        <fullName evidence="1">CRIB domain-containing protein</fullName>
    </recommendedName>
</protein>
<dbReference type="PANTHER" id="PTHR46931:SF14">
    <property type="entry name" value="CRIB DOMAIN-CONTAINING PROTEIN RIC2"/>
    <property type="match status" value="1"/>
</dbReference>
<dbReference type="CDD" id="cd00132">
    <property type="entry name" value="CRIB"/>
    <property type="match status" value="1"/>
</dbReference>
<dbReference type="Gene3D" id="3.90.810.10">
    <property type="entry name" value="CRIB domain"/>
    <property type="match status" value="1"/>
</dbReference>
<accession>A0A9D5HDS7</accession>
<dbReference type="InterPro" id="IPR036936">
    <property type="entry name" value="CRIB_dom_sf"/>
</dbReference>
<dbReference type="OrthoDB" id="678664at2759"/>
<sequence>MRDRTERFSVLPFSIGCVSHSSVAVCENHPRKANTGAAPKCGGESPSTTKVAGKSSFGLLPLPRPNIAAGLQRLVKSFKSLSQLFSLYEEEDEEMEMEIGLPTDVQHLAHIGLDGFSNVGTMKSWEKAPDCLSLSSLSLRQFELAMAAQADAPMAHGPLQLA</sequence>